<dbReference type="InterPro" id="IPR036648">
    <property type="entry name" value="CN_Hdrase_a/SCN_Hdrase_g_sf"/>
</dbReference>
<dbReference type="SUPFAM" id="SSF56209">
    <property type="entry name" value="Nitrile hydratase alpha chain"/>
    <property type="match status" value="1"/>
</dbReference>
<dbReference type="Proteomes" id="UP000075787">
    <property type="component" value="Unassembled WGS sequence"/>
</dbReference>
<evidence type="ECO:0000313" key="2">
    <source>
        <dbReference type="Proteomes" id="UP000075787"/>
    </source>
</evidence>
<comment type="caution">
    <text evidence="1">The sequence shown here is derived from an EMBL/GenBank/DDBJ whole genome shotgun (WGS) entry which is preliminary data.</text>
</comment>
<dbReference type="GO" id="GO:0003824">
    <property type="term" value="F:catalytic activity"/>
    <property type="evidence" value="ECO:0007669"/>
    <property type="project" value="InterPro"/>
</dbReference>
<reference evidence="1 2" key="1">
    <citation type="submission" date="2015-12" db="EMBL/GenBank/DDBJ databases">
        <title>Genome sequence of Tistrella mobilis MCCC 1A02139.</title>
        <authorList>
            <person name="Lu L."/>
            <person name="Lai Q."/>
            <person name="Shao Z."/>
            <person name="Qian P."/>
        </authorList>
    </citation>
    <scope>NUCLEOTIDE SEQUENCE [LARGE SCALE GENOMIC DNA]</scope>
    <source>
        <strain evidence="1 2">MCCC 1A02139</strain>
    </source>
</reference>
<protein>
    <submittedName>
        <fullName evidence="1">Uncharacterized protein</fullName>
    </submittedName>
</protein>
<accession>A0A161PZ50</accession>
<evidence type="ECO:0000313" key="1">
    <source>
        <dbReference type="EMBL" id="KYO57180.1"/>
    </source>
</evidence>
<dbReference type="GeneID" id="97239070"/>
<proteinExistence type="predicted"/>
<organism evidence="1 2">
    <name type="scientific">Tistrella mobilis</name>
    <dbReference type="NCBI Taxonomy" id="171437"/>
    <lineage>
        <taxon>Bacteria</taxon>
        <taxon>Pseudomonadati</taxon>
        <taxon>Pseudomonadota</taxon>
        <taxon>Alphaproteobacteria</taxon>
        <taxon>Geminicoccales</taxon>
        <taxon>Geminicoccaceae</taxon>
        <taxon>Tistrella</taxon>
    </lineage>
</organism>
<dbReference type="RefSeq" id="WP_062761656.1">
    <property type="nucleotide sequence ID" value="NZ_CP121042.1"/>
</dbReference>
<gene>
    <name evidence="1" type="ORF">AUP44_20860</name>
</gene>
<name>A0A161PZ50_9PROT</name>
<dbReference type="EMBL" id="LPZR01000033">
    <property type="protein sequence ID" value="KYO57180.1"/>
    <property type="molecule type" value="Genomic_DNA"/>
</dbReference>
<dbReference type="AlphaFoldDB" id="A0A161PZ50"/>
<dbReference type="GO" id="GO:0046914">
    <property type="term" value="F:transition metal ion binding"/>
    <property type="evidence" value="ECO:0007669"/>
    <property type="project" value="InterPro"/>
</dbReference>
<sequence length="131" mass="13119">MAAPHHASVPAAPQAATLEDLARLLAAASRDAARHHRLLADPKAELTRAGFILAEGVQVSAEITAPAEAAAVAARSTADHLVLPVPPLAGTDSLSDADLEGVAGGVGLFGSLLSTLMPVMGSVVGKLFGSR</sequence>